<dbReference type="GO" id="GO:0005886">
    <property type="term" value="C:plasma membrane"/>
    <property type="evidence" value="ECO:0007669"/>
    <property type="project" value="TreeGrafter"/>
</dbReference>
<protein>
    <recommendedName>
        <fullName evidence="4">Ion transport domain-containing protein</fullName>
    </recommendedName>
</protein>
<name>A0A2A2K7W2_9BILA</name>
<keyword evidence="1" id="KW-1133">Transmembrane helix</keyword>
<dbReference type="GO" id="GO:0032230">
    <property type="term" value="P:positive regulation of synaptic transmission, GABAergic"/>
    <property type="evidence" value="ECO:0007669"/>
    <property type="project" value="TreeGrafter"/>
</dbReference>
<dbReference type="PANTHER" id="PTHR46141:SF2">
    <property type="entry name" value="ION TRANSPORT DOMAIN-CONTAINING PROTEIN"/>
    <property type="match status" value="1"/>
</dbReference>
<dbReference type="GO" id="GO:0032224">
    <property type="term" value="P:positive regulation of synaptic transmission, cholinergic"/>
    <property type="evidence" value="ECO:0007669"/>
    <property type="project" value="TreeGrafter"/>
</dbReference>
<gene>
    <name evidence="2" type="ORF">WR25_10926</name>
</gene>
<sequence length="187" mass="20943">MLTTMEFGDDKPPEARKKSLIQVQAAQKKHSQVAKAAVLSSAMLARKNSSGRGGGPAQFGARESIAAISDMLNTQQKKNARANYVVNEKLEWAMKIACTISLITVCLHTPKTFDIWNPLTYVVFMLDFVTLIIFIIEAIVRIHQEGVYKVFFTVSEMSFRVERSDAYLRARRIEALEGNKRGQSAET</sequence>
<dbReference type="AlphaFoldDB" id="A0A2A2K7W2"/>
<dbReference type="OrthoDB" id="5862101at2759"/>
<keyword evidence="1" id="KW-0472">Membrane</keyword>
<dbReference type="GO" id="GO:0005261">
    <property type="term" value="F:monoatomic cation channel activity"/>
    <property type="evidence" value="ECO:0007669"/>
    <property type="project" value="InterPro"/>
</dbReference>
<evidence type="ECO:0000256" key="1">
    <source>
        <dbReference type="SAM" id="Phobius"/>
    </source>
</evidence>
<dbReference type="PANTHER" id="PTHR46141">
    <property type="entry name" value="SODIUM LEAK CHANNEL NON-SELECTIVE PROTEIN"/>
    <property type="match status" value="1"/>
</dbReference>
<organism evidence="2 3">
    <name type="scientific">Diploscapter pachys</name>
    <dbReference type="NCBI Taxonomy" id="2018661"/>
    <lineage>
        <taxon>Eukaryota</taxon>
        <taxon>Metazoa</taxon>
        <taxon>Ecdysozoa</taxon>
        <taxon>Nematoda</taxon>
        <taxon>Chromadorea</taxon>
        <taxon>Rhabditida</taxon>
        <taxon>Rhabditina</taxon>
        <taxon>Rhabditomorpha</taxon>
        <taxon>Rhabditoidea</taxon>
        <taxon>Rhabditidae</taxon>
        <taxon>Diploscapter</taxon>
    </lineage>
</organism>
<dbReference type="InterPro" id="IPR028823">
    <property type="entry name" value="NALCN"/>
</dbReference>
<dbReference type="EMBL" id="LIAE01009380">
    <property type="protein sequence ID" value="PAV69985.1"/>
    <property type="molecule type" value="Genomic_DNA"/>
</dbReference>
<proteinExistence type="predicted"/>
<evidence type="ECO:0008006" key="4">
    <source>
        <dbReference type="Google" id="ProtNLM"/>
    </source>
</evidence>
<feature type="transmembrane region" description="Helical" evidence="1">
    <location>
        <begin position="119"/>
        <end position="140"/>
    </location>
</feature>
<evidence type="ECO:0000313" key="3">
    <source>
        <dbReference type="Proteomes" id="UP000218231"/>
    </source>
</evidence>
<comment type="caution">
    <text evidence="2">The sequence shown here is derived from an EMBL/GenBank/DDBJ whole genome shotgun (WGS) entry which is preliminary data.</text>
</comment>
<keyword evidence="1" id="KW-0812">Transmembrane</keyword>
<dbReference type="Proteomes" id="UP000218231">
    <property type="component" value="Unassembled WGS sequence"/>
</dbReference>
<accession>A0A2A2K7W2</accession>
<reference evidence="2 3" key="1">
    <citation type="journal article" date="2017" name="Curr. Biol.">
        <title>Genome architecture and evolution of a unichromosomal asexual nematode.</title>
        <authorList>
            <person name="Fradin H."/>
            <person name="Zegar C."/>
            <person name="Gutwein M."/>
            <person name="Lucas J."/>
            <person name="Kovtun M."/>
            <person name="Corcoran D."/>
            <person name="Baugh L.R."/>
            <person name="Kiontke K."/>
            <person name="Gunsalus K."/>
            <person name="Fitch D.H."/>
            <person name="Piano F."/>
        </authorList>
    </citation>
    <scope>NUCLEOTIDE SEQUENCE [LARGE SCALE GENOMIC DNA]</scope>
    <source>
        <strain evidence="2">PF1309</strain>
    </source>
</reference>
<dbReference type="STRING" id="2018661.A0A2A2K7W2"/>
<evidence type="ECO:0000313" key="2">
    <source>
        <dbReference type="EMBL" id="PAV69985.1"/>
    </source>
</evidence>
<keyword evidence="3" id="KW-1185">Reference proteome</keyword>